<name>A0A0L7L431_OPEBR</name>
<dbReference type="InterPro" id="IPR039034">
    <property type="entry name" value="INPP4"/>
</dbReference>
<keyword evidence="2" id="KW-0443">Lipid metabolism</keyword>
<evidence type="ECO:0000313" key="3">
    <source>
        <dbReference type="EMBL" id="KOB70222.1"/>
    </source>
</evidence>
<dbReference type="AlphaFoldDB" id="A0A0L7L431"/>
<evidence type="ECO:0000256" key="1">
    <source>
        <dbReference type="ARBA" id="ARBA00022801"/>
    </source>
</evidence>
<sequence length="217" mass="24440">MMGLLIKLLDEAHKWTRMAHTAMRIDSETPVWTLEHATLQSRRDTCFSQALTTATAGLMCWLSSVPGEVVFKTIQSGLGPLCGFEGLLSLYALEKTMWGDMVVAIEDLHTVLFKLVKVSSRHRRLNPGPYQQHLPEELRHRRQWTAPCADQPGHCTSARLPEGSSRSKPLEEVMETLRAAVLRRAPRNVEVLHLAALATRLMHGRNRLLLLFGTLET</sequence>
<evidence type="ECO:0000256" key="2">
    <source>
        <dbReference type="ARBA" id="ARBA00023098"/>
    </source>
</evidence>
<dbReference type="PANTHER" id="PTHR12187:SF11">
    <property type="entry name" value="PHOSPHATIDYLINOSITOL-3,4-BISPHOSPHATE 4-PHOSPHATASE"/>
    <property type="match status" value="1"/>
</dbReference>
<evidence type="ECO:0000313" key="4">
    <source>
        <dbReference type="Proteomes" id="UP000037510"/>
    </source>
</evidence>
<dbReference type="GO" id="GO:0016316">
    <property type="term" value="F:phosphatidylinositol-3,4-bisphosphate 4-phosphatase activity"/>
    <property type="evidence" value="ECO:0007669"/>
    <property type="project" value="InterPro"/>
</dbReference>
<accession>A0A0L7L431</accession>
<protein>
    <submittedName>
        <fullName evidence="3">Type II inositol-3,4-bisphosphate 4-phosphatase</fullName>
    </submittedName>
</protein>
<reference evidence="3 4" key="1">
    <citation type="journal article" date="2015" name="Genome Biol. Evol.">
        <title>The genome of winter moth (Operophtera brumata) provides a genomic perspective on sexual dimorphism and phenology.</title>
        <authorList>
            <person name="Derks M.F."/>
            <person name="Smit S."/>
            <person name="Salis L."/>
            <person name="Schijlen E."/>
            <person name="Bossers A."/>
            <person name="Mateman C."/>
            <person name="Pijl A.S."/>
            <person name="de Ridder D."/>
            <person name="Groenen M.A."/>
            <person name="Visser M.E."/>
            <person name="Megens H.J."/>
        </authorList>
    </citation>
    <scope>NUCLEOTIDE SEQUENCE [LARGE SCALE GENOMIC DNA]</scope>
    <source>
        <strain evidence="3">WM2013NL</strain>
        <tissue evidence="3">Head and thorax</tissue>
    </source>
</reference>
<keyword evidence="4" id="KW-1185">Reference proteome</keyword>
<dbReference type="GO" id="GO:0005737">
    <property type="term" value="C:cytoplasm"/>
    <property type="evidence" value="ECO:0007669"/>
    <property type="project" value="TreeGrafter"/>
</dbReference>
<keyword evidence="1" id="KW-0378">Hydrolase</keyword>
<dbReference type="Proteomes" id="UP000037510">
    <property type="component" value="Unassembled WGS sequence"/>
</dbReference>
<dbReference type="EMBL" id="JTDY01003064">
    <property type="protein sequence ID" value="KOB70222.1"/>
    <property type="molecule type" value="Genomic_DNA"/>
</dbReference>
<proteinExistence type="predicted"/>
<organism evidence="3 4">
    <name type="scientific">Operophtera brumata</name>
    <name type="common">Winter moth</name>
    <name type="synonym">Phalaena brumata</name>
    <dbReference type="NCBI Taxonomy" id="104452"/>
    <lineage>
        <taxon>Eukaryota</taxon>
        <taxon>Metazoa</taxon>
        <taxon>Ecdysozoa</taxon>
        <taxon>Arthropoda</taxon>
        <taxon>Hexapoda</taxon>
        <taxon>Insecta</taxon>
        <taxon>Pterygota</taxon>
        <taxon>Neoptera</taxon>
        <taxon>Endopterygota</taxon>
        <taxon>Lepidoptera</taxon>
        <taxon>Glossata</taxon>
        <taxon>Ditrysia</taxon>
        <taxon>Geometroidea</taxon>
        <taxon>Geometridae</taxon>
        <taxon>Larentiinae</taxon>
        <taxon>Operophtera</taxon>
    </lineage>
</organism>
<dbReference type="PANTHER" id="PTHR12187">
    <property type="entry name" value="AGAP000124-PA"/>
    <property type="match status" value="1"/>
</dbReference>
<comment type="caution">
    <text evidence="3">The sequence shown here is derived from an EMBL/GenBank/DDBJ whole genome shotgun (WGS) entry which is preliminary data.</text>
</comment>
<gene>
    <name evidence="3" type="ORF">OBRU01_15657</name>
</gene>
<dbReference type="STRING" id="104452.A0A0L7L431"/>